<dbReference type="InterPro" id="IPR058625">
    <property type="entry name" value="MdtA-like_BSH"/>
</dbReference>
<dbReference type="GO" id="GO:0022857">
    <property type="term" value="F:transmembrane transporter activity"/>
    <property type="evidence" value="ECO:0007669"/>
    <property type="project" value="InterPro"/>
</dbReference>
<evidence type="ECO:0000256" key="1">
    <source>
        <dbReference type="ARBA" id="ARBA00004196"/>
    </source>
</evidence>
<dbReference type="Gene3D" id="2.40.420.20">
    <property type="match status" value="1"/>
</dbReference>
<reference evidence="7" key="1">
    <citation type="submission" date="2021-01" db="EMBL/GenBank/DDBJ databases">
        <title>Modified the classification status of verrucomicrobia.</title>
        <authorList>
            <person name="Feng X."/>
        </authorList>
    </citation>
    <scope>NUCLEOTIDE SEQUENCE</scope>
    <source>
        <strain evidence="7">KCTC 22041</strain>
    </source>
</reference>
<dbReference type="FunFam" id="1.10.287.470:FF:000002">
    <property type="entry name" value="Efflux RND transporter periplasmic adaptor subunit"/>
    <property type="match status" value="1"/>
</dbReference>
<dbReference type="Gene3D" id="2.40.30.170">
    <property type="match status" value="1"/>
</dbReference>
<sequence>MKEKYAAAHLATPRSSGRPRFLTTLRFQKLVSILGVAVCVGGLTSCNRKSSTEASSSAIPRGAVEVGVLEIQPQPVTLFKDLPGRVSAFRVAEIRARVSGILLKRYFEEGSDVKEGQVLYLIDPAPYEAALSSAKGNLAKAKANAEGAKLTEARYKKLIETQAISQQDYDNAVATLHANEADVLSAEAAVQTAEIDLGYTKVTAPVNGRIGTSQVTEGAYVQASSATLLATVQQLDKVYVDLTQSSNELLRLKRSLANGEIQSDENGKAPARLIMDDGSDYAEEGTLQFSDVTVDPTTSSVTLRAIFPNPKKDLLPGMFVRARLVEGEKPKAILVPQLAVTRNHQGQAVAYTIGSDGLAKARILQTSRSIGNQWLVESGLDAGDQLIVSNLQQVREGTPVKGTAANLSAEYLPSTSSN</sequence>
<protein>
    <submittedName>
        <fullName evidence="7">Efflux RND transporter periplasmic adaptor subunit</fullName>
    </submittedName>
</protein>
<dbReference type="RefSeq" id="WP_200266402.1">
    <property type="nucleotide sequence ID" value="NZ_JAENIJ010000001.1"/>
</dbReference>
<dbReference type="InterPro" id="IPR058627">
    <property type="entry name" value="MdtA-like_C"/>
</dbReference>
<feature type="domain" description="Multidrug resistance protein MdtA-like barrel-sandwich hybrid" evidence="4">
    <location>
        <begin position="90"/>
        <end position="233"/>
    </location>
</feature>
<evidence type="ECO:0000259" key="6">
    <source>
        <dbReference type="Pfam" id="PF25967"/>
    </source>
</evidence>
<dbReference type="InterPro" id="IPR006143">
    <property type="entry name" value="RND_pump_MFP"/>
</dbReference>
<dbReference type="Gene3D" id="1.10.287.470">
    <property type="entry name" value="Helix hairpin bin"/>
    <property type="match status" value="1"/>
</dbReference>
<dbReference type="Pfam" id="PF25944">
    <property type="entry name" value="Beta-barrel_RND"/>
    <property type="match status" value="1"/>
</dbReference>
<dbReference type="SUPFAM" id="SSF111369">
    <property type="entry name" value="HlyD-like secretion proteins"/>
    <property type="match status" value="1"/>
</dbReference>
<feature type="domain" description="Multidrug resistance protein MdtA-like alpha-helical hairpin" evidence="3">
    <location>
        <begin position="131"/>
        <end position="200"/>
    </location>
</feature>
<gene>
    <name evidence="7" type="ORF">JIN85_00250</name>
</gene>
<dbReference type="InterPro" id="IPR058624">
    <property type="entry name" value="MdtA-like_HH"/>
</dbReference>
<dbReference type="Pfam" id="PF25917">
    <property type="entry name" value="BSH_RND"/>
    <property type="match status" value="1"/>
</dbReference>
<feature type="domain" description="Multidrug resistance protein MdtA-like beta-barrel" evidence="5">
    <location>
        <begin position="238"/>
        <end position="327"/>
    </location>
</feature>
<organism evidence="7 8">
    <name type="scientific">Luteolibacter pohnpeiensis</name>
    <dbReference type="NCBI Taxonomy" id="454153"/>
    <lineage>
        <taxon>Bacteria</taxon>
        <taxon>Pseudomonadati</taxon>
        <taxon>Verrucomicrobiota</taxon>
        <taxon>Verrucomicrobiia</taxon>
        <taxon>Verrucomicrobiales</taxon>
        <taxon>Verrucomicrobiaceae</taxon>
        <taxon>Luteolibacter</taxon>
    </lineage>
</organism>
<evidence type="ECO:0000256" key="2">
    <source>
        <dbReference type="ARBA" id="ARBA00009477"/>
    </source>
</evidence>
<comment type="similarity">
    <text evidence="2">Belongs to the membrane fusion protein (MFP) (TC 8.A.1) family.</text>
</comment>
<dbReference type="Pfam" id="PF25876">
    <property type="entry name" value="HH_MFP_RND"/>
    <property type="match status" value="1"/>
</dbReference>
<dbReference type="GO" id="GO:0005886">
    <property type="term" value="C:plasma membrane"/>
    <property type="evidence" value="ECO:0007669"/>
    <property type="project" value="TreeGrafter"/>
</dbReference>
<evidence type="ECO:0000313" key="8">
    <source>
        <dbReference type="Proteomes" id="UP000603141"/>
    </source>
</evidence>
<dbReference type="InterPro" id="IPR058626">
    <property type="entry name" value="MdtA-like_b-barrel"/>
</dbReference>
<dbReference type="Pfam" id="PF25967">
    <property type="entry name" value="RND-MFP_C"/>
    <property type="match status" value="1"/>
</dbReference>
<comment type="subcellular location">
    <subcellularLocation>
        <location evidence="1">Cell envelope</location>
    </subcellularLocation>
</comment>
<dbReference type="NCBIfam" id="TIGR01730">
    <property type="entry name" value="RND_mfp"/>
    <property type="match status" value="1"/>
</dbReference>
<evidence type="ECO:0000259" key="5">
    <source>
        <dbReference type="Pfam" id="PF25944"/>
    </source>
</evidence>
<evidence type="ECO:0000313" key="7">
    <source>
        <dbReference type="EMBL" id="MBK1880820.1"/>
    </source>
</evidence>
<dbReference type="FunFam" id="2.40.420.20:FF:000001">
    <property type="entry name" value="Efflux RND transporter periplasmic adaptor subunit"/>
    <property type="match status" value="1"/>
</dbReference>
<dbReference type="PANTHER" id="PTHR30158">
    <property type="entry name" value="ACRA/E-RELATED COMPONENT OF DRUG EFFLUX TRANSPORTER"/>
    <property type="match status" value="1"/>
</dbReference>
<evidence type="ECO:0000259" key="3">
    <source>
        <dbReference type="Pfam" id="PF25876"/>
    </source>
</evidence>
<keyword evidence="8" id="KW-1185">Reference proteome</keyword>
<dbReference type="GO" id="GO:0030313">
    <property type="term" value="C:cell envelope"/>
    <property type="evidence" value="ECO:0007669"/>
    <property type="project" value="UniProtKB-SubCell"/>
</dbReference>
<dbReference type="PANTHER" id="PTHR30158:SF3">
    <property type="entry name" value="MULTIDRUG EFFLUX PUMP SUBUNIT ACRA-RELATED"/>
    <property type="match status" value="1"/>
</dbReference>
<dbReference type="Proteomes" id="UP000603141">
    <property type="component" value="Unassembled WGS sequence"/>
</dbReference>
<proteinExistence type="inferred from homology"/>
<dbReference type="GO" id="GO:0046677">
    <property type="term" value="P:response to antibiotic"/>
    <property type="evidence" value="ECO:0007669"/>
    <property type="project" value="TreeGrafter"/>
</dbReference>
<name>A0A934VU73_9BACT</name>
<comment type="caution">
    <text evidence="7">The sequence shown here is derived from an EMBL/GenBank/DDBJ whole genome shotgun (WGS) entry which is preliminary data.</text>
</comment>
<accession>A0A934VU73</accession>
<feature type="domain" description="Multidrug resistance protein MdtA-like C-terminal permuted SH3" evidence="6">
    <location>
        <begin position="332"/>
        <end position="392"/>
    </location>
</feature>
<dbReference type="Gene3D" id="2.40.50.100">
    <property type="match status" value="1"/>
</dbReference>
<evidence type="ECO:0000259" key="4">
    <source>
        <dbReference type="Pfam" id="PF25917"/>
    </source>
</evidence>
<dbReference type="AlphaFoldDB" id="A0A934VU73"/>
<dbReference type="EMBL" id="JAENIJ010000001">
    <property type="protein sequence ID" value="MBK1880820.1"/>
    <property type="molecule type" value="Genomic_DNA"/>
</dbReference>